<name>A0ABP7MUP9_9GAMM</name>
<dbReference type="CDD" id="cd02440">
    <property type="entry name" value="AdoMet_MTases"/>
    <property type="match status" value="1"/>
</dbReference>
<dbReference type="Proteomes" id="UP001501727">
    <property type="component" value="Unassembled WGS sequence"/>
</dbReference>
<organism evidence="5 6">
    <name type="scientific">Luteimonas lutimaris</name>
    <dbReference type="NCBI Taxonomy" id="698645"/>
    <lineage>
        <taxon>Bacteria</taxon>
        <taxon>Pseudomonadati</taxon>
        <taxon>Pseudomonadota</taxon>
        <taxon>Gammaproteobacteria</taxon>
        <taxon>Lysobacterales</taxon>
        <taxon>Lysobacteraceae</taxon>
        <taxon>Luteimonas</taxon>
    </lineage>
</organism>
<keyword evidence="6" id="KW-1185">Reference proteome</keyword>
<proteinExistence type="inferred from homology"/>
<evidence type="ECO:0000313" key="5">
    <source>
        <dbReference type="EMBL" id="GAA3930652.1"/>
    </source>
</evidence>
<dbReference type="Pfam" id="PF08241">
    <property type="entry name" value="Methyltransf_11"/>
    <property type="match status" value="1"/>
</dbReference>
<dbReference type="InterPro" id="IPR051052">
    <property type="entry name" value="Diverse_substrate_MTase"/>
</dbReference>
<dbReference type="PANTHER" id="PTHR44942:SF4">
    <property type="entry name" value="METHYLTRANSFERASE TYPE 11 DOMAIN-CONTAINING PROTEIN"/>
    <property type="match status" value="1"/>
</dbReference>
<dbReference type="InterPro" id="IPR013216">
    <property type="entry name" value="Methyltransf_11"/>
</dbReference>
<comment type="caution">
    <text evidence="5">The sequence shown here is derived from an EMBL/GenBank/DDBJ whole genome shotgun (WGS) entry which is preliminary data.</text>
</comment>
<dbReference type="PANTHER" id="PTHR44942">
    <property type="entry name" value="METHYLTRANSF_11 DOMAIN-CONTAINING PROTEIN"/>
    <property type="match status" value="1"/>
</dbReference>
<dbReference type="GO" id="GO:0008168">
    <property type="term" value="F:methyltransferase activity"/>
    <property type="evidence" value="ECO:0007669"/>
    <property type="project" value="UniProtKB-KW"/>
</dbReference>
<dbReference type="RefSeq" id="WP_344760364.1">
    <property type="nucleotide sequence ID" value="NZ_BAAAZU010000029.1"/>
</dbReference>
<evidence type="ECO:0000256" key="1">
    <source>
        <dbReference type="ARBA" id="ARBA00008361"/>
    </source>
</evidence>
<sequence>MTDAAAPTERFSNRVGDYVRHRPGYPAGLVAWLHGTQGIDAGLQVADVGAGTGISTRMWHGAGHEVVAVEPNAAMREAGMAGFTGDPRVRWVAGSAEATTLADASVDVVSAAQAFHWFDPAPTRAEWTRVLRPGGLAVLLWNLRAVDRSPLMAEYEALQHAHGIDYARVAERHPDDDAIARWYGGGLRATASFPHVQRLDFDGLLGRLLSSSWAPQAGHPEYAPMVEALRALFDRHAVDGRVDFDYDARAFVGTLPDIPTTR</sequence>
<dbReference type="GO" id="GO:0032259">
    <property type="term" value="P:methylation"/>
    <property type="evidence" value="ECO:0007669"/>
    <property type="project" value="UniProtKB-KW"/>
</dbReference>
<accession>A0ABP7MUP9</accession>
<gene>
    <name evidence="5" type="ORF">GCM10022229_25260</name>
</gene>
<feature type="domain" description="Methyltransferase type 11" evidence="4">
    <location>
        <begin position="47"/>
        <end position="138"/>
    </location>
</feature>
<evidence type="ECO:0000313" key="6">
    <source>
        <dbReference type="Proteomes" id="UP001501727"/>
    </source>
</evidence>
<evidence type="ECO:0000259" key="4">
    <source>
        <dbReference type="Pfam" id="PF08241"/>
    </source>
</evidence>
<dbReference type="Gene3D" id="3.40.50.150">
    <property type="entry name" value="Vaccinia Virus protein VP39"/>
    <property type="match status" value="1"/>
</dbReference>
<protein>
    <submittedName>
        <fullName evidence="5">Class I SAM-dependent methyltransferase</fullName>
    </submittedName>
</protein>
<dbReference type="EMBL" id="BAAAZU010000029">
    <property type="protein sequence ID" value="GAA3930652.1"/>
    <property type="molecule type" value="Genomic_DNA"/>
</dbReference>
<evidence type="ECO:0000256" key="2">
    <source>
        <dbReference type="ARBA" id="ARBA00022603"/>
    </source>
</evidence>
<comment type="similarity">
    <text evidence="1">Belongs to the methyltransferase superfamily.</text>
</comment>
<reference evidence="6" key="1">
    <citation type="journal article" date="2019" name="Int. J. Syst. Evol. Microbiol.">
        <title>The Global Catalogue of Microorganisms (GCM) 10K type strain sequencing project: providing services to taxonomists for standard genome sequencing and annotation.</title>
        <authorList>
            <consortium name="The Broad Institute Genomics Platform"/>
            <consortium name="The Broad Institute Genome Sequencing Center for Infectious Disease"/>
            <person name="Wu L."/>
            <person name="Ma J."/>
        </authorList>
    </citation>
    <scope>NUCLEOTIDE SEQUENCE [LARGE SCALE GENOMIC DNA]</scope>
    <source>
        <strain evidence="6">JCM 16916</strain>
    </source>
</reference>
<keyword evidence="2 5" id="KW-0489">Methyltransferase</keyword>
<dbReference type="InterPro" id="IPR029063">
    <property type="entry name" value="SAM-dependent_MTases_sf"/>
</dbReference>
<keyword evidence="3" id="KW-0808">Transferase</keyword>
<evidence type="ECO:0000256" key="3">
    <source>
        <dbReference type="ARBA" id="ARBA00022679"/>
    </source>
</evidence>
<dbReference type="SUPFAM" id="SSF53335">
    <property type="entry name" value="S-adenosyl-L-methionine-dependent methyltransferases"/>
    <property type="match status" value="1"/>
</dbReference>